<dbReference type="Proteomes" id="UP000019487">
    <property type="component" value="Unassembled WGS sequence"/>
</dbReference>
<dbReference type="STRING" id="1432307.W9CB44"/>
<dbReference type="PANTHER" id="PTHR44305">
    <property type="entry name" value="SI:DKEY-192D15.2-RELATED"/>
    <property type="match status" value="1"/>
</dbReference>
<evidence type="ECO:0000313" key="5">
    <source>
        <dbReference type="Proteomes" id="UP000019487"/>
    </source>
</evidence>
<protein>
    <recommendedName>
        <fullName evidence="3">Protein kinase domain-containing protein</fullName>
    </recommendedName>
</protein>
<accession>W9CB44</accession>
<dbReference type="InterPro" id="IPR000719">
    <property type="entry name" value="Prot_kinase_dom"/>
</dbReference>
<dbReference type="SUPFAM" id="SSF56112">
    <property type="entry name" value="Protein kinase-like (PK-like)"/>
    <property type="match status" value="1"/>
</dbReference>
<feature type="compositionally biased region" description="Low complexity" evidence="2">
    <location>
        <begin position="916"/>
        <end position="939"/>
    </location>
</feature>
<feature type="compositionally biased region" description="Basic and acidic residues" evidence="2">
    <location>
        <begin position="941"/>
        <end position="954"/>
    </location>
</feature>
<dbReference type="InterPro" id="IPR053083">
    <property type="entry name" value="TF_kinase-domain_protein"/>
</dbReference>
<feature type="region of interest" description="Disordered" evidence="2">
    <location>
        <begin position="903"/>
        <end position="969"/>
    </location>
</feature>
<dbReference type="Gene3D" id="1.10.510.10">
    <property type="entry name" value="Transferase(Phosphotransferase) domain 1"/>
    <property type="match status" value="1"/>
</dbReference>
<organism evidence="4 5">
    <name type="scientific">Sclerotinia borealis (strain F-4128)</name>
    <dbReference type="NCBI Taxonomy" id="1432307"/>
    <lineage>
        <taxon>Eukaryota</taxon>
        <taxon>Fungi</taxon>
        <taxon>Dikarya</taxon>
        <taxon>Ascomycota</taxon>
        <taxon>Pezizomycotina</taxon>
        <taxon>Leotiomycetes</taxon>
        <taxon>Helotiales</taxon>
        <taxon>Sclerotiniaceae</taxon>
        <taxon>Sclerotinia</taxon>
    </lineage>
</organism>
<feature type="coiled-coil region" evidence="1">
    <location>
        <begin position="744"/>
        <end position="807"/>
    </location>
</feature>
<dbReference type="InterPro" id="IPR013087">
    <property type="entry name" value="Znf_C2H2_type"/>
</dbReference>
<proteinExistence type="predicted"/>
<dbReference type="GO" id="GO:0005524">
    <property type="term" value="F:ATP binding"/>
    <property type="evidence" value="ECO:0007669"/>
    <property type="project" value="InterPro"/>
</dbReference>
<feature type="compositionally biased region" description="Basic and acidic residues" evidence="2">
    <location>
        <begin position="590"/>
        <end position="611"/>
    </location>
</feature>
<feature type="compositionally biased region" description="Basic residues" evidence="2">
    <location>
        <begin position="955"/>
        <end position="965"/>
    </location>
</feature>
<dbReference type="OrthoDB" id="4062651at2759"/>
<feature type="compositionally biased region" description="Basic and acidic residues" evidence="2">
    <location>
        <begin position="470"/>
        <end position="489"/>
    </location>
</feature>
<dbReference type="PROSITE" id="PS50011">
    <property type="entry name" value="PROTEIN_KINASE_DOM"/>
    <property type="match status" value="1"/>
</dbReference>
<dbReference type="SMART" id="SM00220">
    <property type="entry name" value="S_TKc"/>
    <property type="match status" value="1"/>
</dbReference>
<gene>
    <name evidence="4" type="ORF">SBOR_7536</name>
</gene>
<evidence type="ECO:0000259" key="3">
    <source>
        <dbReference type="PROSITE" id="PS50011"/>
    </source>
</evidence>
<feature type="domain" description="Protein kinase" evidence="3">
    <location>
        <begin position="59"/>
        <end position="389"/>
    </location>
</feature>
<dbReference type="PROSITE" id="PS00028">
    <property type="entry name" value="ZINC_FINGER_C2H2_1"/>
    <property type="match status" value="1"/>
</dbReference>
<evidence type="ECO:0000256" key="2">
    <source>
        <dbReference type="SAM" id="MobiDB-lite"/>
    </source>
</evidence>
<evidence type="ECO:0000313" key="4">
    <source>
        <dbReference type="EMBL" id="ESZ92079.1"/>
    </source>
</evidence>
<dbReference type="GO" id="GO:0004672">
    <property type="term" value="F:protein kinase activity"/>
    <property type="evidence" value="ECO:0007669"/>
    <property type="project" value="InterPro"/>
</dbReference>
<feature type="region of interest" description="Disordered" evidence="2">
    <location>
        <begin position="537"/>
        <end position="619"/>
    </location>
</feature>
<dbReference type="EMBL" id="AYSA01000427">
    <property type="protein sequence ID" value="ESZ92079.1"/>
    <property type="molecule type" value="Genomic_DNA"/>
</dbReference>
<evidence type="ECO:0000256" key="1">
    <source>
        <dbReference type="SAM" id="Coils"/>
    </source>
</evidence>
<reference evidence="4 5" key="1">
    <citation type="journal article" date="2014" name="Genome Announc.">
        <title>Draft genome sequence of Sclerotinia borealis, a psychrophilic plant pathogenic fungus.</title>
        <authorList>
            <person name="Mardanov A.V."/>
            <person name="Beletsky A.V."/>
            <person name="Kadnikov V.V."/>
            <person name="Ignatov A.N."/>
            <person name="Ravin N.V."/>
        </authorList>
    </citation>
    <scope>NUCLEOTIDE SEQUENCE [LARGE SCALE GENOMIC DNA]</scope>
    <source>
        <strain evidence="5">F-4157</strain>
    </source>
</reference>
<comment type="caution">
    <text evidence="4">The sequence shown here is derived from an EMBL/GenBank/DDBJ whole genome shotgun (WGS) entry which is preliminary data.</text>
</comment>
<dbReference type="AlphaFoldDB" id="W9CB44"/>
<dbReference type="HOGENOM" id="CLU_293580_0_0_1"/>
<dbReference type="InterPro" id="IPR011009">
    <property type="entry name" value="Kinase-like_dom_sf"/>
</dbReference>
<keyword evidence="1" id="KW-0175">Coiled coil</keyword>
<keyword evidence="5" id="KW-1185">Reference proteome</keyword>
<feature type="region of interest" description="Disordered" evidence="2">
    <location>
        <begin position="467"/>
        <end position="489"/>
    </location>
</feature>
<sequence length="1035" mass="115358">MAAGAPKKFVPGGYRGARGPPTADQWNEFTDAEKDKRRGEEWMKRAYGWDVNARVDDKSPEFRWIGERTLGKGVGVFKRRTSRADYKRVVVKQVYGAEAKRLLKKDSDFLKTFHAITKGAWIDHIVKPVRYYAEDAGTGTDDTFDPVYVHEFAPETVARLYTEYCEEGNFDQWLENNYFSEYPSENDIWSTMDCLAKICMMLEHGDSRRSVRWGEDYFKSIVHLDIRPESIFCTKDIKQPDGQHSNLTKFMLGKFAKAEVIPLDYTDPKWMWYVRGRAAPEWATPEQKYPDMERRRIAAPCNIFGIGALIYYMIKREPVGDRAWNLAISNVPKDQKFGLYFGGDLITEPISTQQKYSKTLIRTVLQCLAYHPENRIDAYDLQKRTAAALAVTGLKNLPGGTLYNPGDPATAFEPKEKIQPNDHDTFQLNIQSKSCDPTSGIRQTIRARAETWLSNFWLFPDSKKSQQARDSQRLEYERQAEKERLDKAEEAKRKALADLEAKHAQKLEDAKKGYEKMLAAIEAQKVQDAAAIAAQLDPQALLPPPPTKRGRSPSPVDQKKRQRVTFSLPGEENIPKTPVVQDKSSQPIDVDSHKDNTAVQLKGKDKEKDTAADVSVSRPTSEVIPGTVAAPTSGIVPSSIPAISSGIIPGAIAAPISEIIPLIQPISSGIASGTIAARVSGITTSSIPPVSSGVASGTLAAAITGPALSPTTSTIVRTVPAALAAPVSEPPTISGTKVIQPDPEVARRRQRQQLEAENAKAEAKRREEKWRVIDEKAARARKLRQEKEEAELRQKRAREEAELQENIEYLRKRERARGGMISDEAKKTKNETRRLIAPSMGGAARALSSGISSNDTQPSAISEYDIYDKSELRRQWNEQIVDLEPLPNISDDSDDDIRAVAAAKPATRSHTSRLKSPSSSPEVISSGPIQRPAAAPARRQALRERLRAPPELKAKPKPKLKGKGKGKAELKGELKVHSEFCPLCGQGYSQSNACAKHIENRHSTFSGVRPIYHKPTPVEVQEEVDNWVRRQARGY</sequence>
<feature type="region of interest" description="Disordered" evidence="2">
    <location>
        <begin position="1"/>
        <end position="22"/>
    </location>
</feature>
<name>W9CB44_SCLBF</name>